<dbReference type="Gene3D" id="3.30.710.10">
    <property type="entry name" value="Potassium Channel Kv1.1, Chain A"/>
    <property type="match status" value="1"/>
</dbReference>
<comment type="caution">
    <text evidence="2">The sequence shown here is derived from an EMBL/GenBank/DDBJ whole genome shotgun (WGS) entry which is preliminary data.</text>
</comment>
<feature type="region of interest" description="Disordered" evidence="1">
    <location>
        <begin position="335"/>
        <end position="357"/>
    </location>
</feature>
<feature type="region of interest" description="Disordered" evidence="1">
    <location>
        <begin position="1"/>
        <end position="43"/>
    </location>
</feature>
<accession>A0ABY0HGW7</accession>
<proteinExistence type="predicted"/>
<organism evidence="2 3">
    <name type="scientific">Monosporascus cannonballus</name>
    <dbReference type="NCBI Taxonomy" id="155416"/>
    <lineage>
        <taxon>Eukaryota</taxon>
        <taxon>Fungi</taxon>
        <taxon>Dikarya</taxon>
        <taxon>Ascomycota</taxon>
        <taxon>Pezizomycotina</taxon>
        <taxon>Sordariomycetes</taxon>
        <taxon>Xylariomycetidae</taxon>
        <taxon>Xylariales</taxon>
        <taxon>Xylariales incertae sedis</taxon>
        <taxon>Monosporascus</taxon>
    </lineage>
</organism>
<dbReference type="PANTHER" id="PTHR37538">
    <property type="entry name" value="BTB DOMAIN-CONTAINING PROTEIN"/>
    <property type="match status" value="1"/>
</dbReference>
<evidence type="ECO:0000313" key="3">
    <source>
        <dbReference type="Proteomes" id="UP000294003"/>
    </source>
</evidence>
<dbReference type="InterPro" id="IPR011333">
    <property type="entry name" value="SKP1/BTB/POZ_sf"/>
</dbReference>
<evidence type="ECO:0000313" key="2">
    <source>
        <dbReference type="EMBL" id="RYO92794.1"/>
    </source>
</evidence>
<feature type="region of interest" description="Disordered" evidence="1">
    <location>
        <begin position="219"/>
        <end position="238"/>
    </location>
</feature>
<evidence type="ECO:0000256" key="1">
    <source>
        <dbReference type="SAM" id="MobiDB-lite"/>
    </source>
</evidence>
<feature type="compositionally biased region" description="Basic and acidic residues" evidence="1">
    <location>
        <begin position="451"/>
        <end position="460"/>
    </location>
</feature>
<protein>
    <recommendedName>
        <fullName evidence="4">BTB domain-containing protein</fullName>
    </recommendedName>
</protein>
<feature type="region of interest" description="Disordered" evidence="1">
    <location>
        <begin position="376"/>
        <end position="410"/>
    </location>
</feature>
<dbReference type="PANTHER" id="PTHR37538:SF4">
    <property type="entry name" value="PITSLRE SERINE_THREONINE-PROTEIN KINASE CDC2L1"/>
    <property type="match status" value="1"/>
</dbReference>
<gene>
    <name evidence="2" type="ORF">DL762_001500</name>
</gene>
<keyword evidence="3" id="KW-1185">Reference proteome</keyword>
<feature type="compositionally biased region" description="Pro residues" evidence="1">
    <location>
        <begin position="481"/>
        <end position="491"/>
    </location>
</feature>
<feature type="compositionally biased region" description="Basic and acidic residues" evidence="1">
    <location>
        <begin position="386"/>
        <end position="396"/>
    </location>
</feature>
<reference evidence="2 3" key="1">
    <citation type="submission" date="2018-06" db="EMBL/GenBank/DDBJ databases">
        <title>Complete Genomes of Monosporascus.</title>
        <authorList>
            <person name="Robinson A.J."/>
            <person name="Natvig D.O."/>
        </authorList>
    </citation>
    <scope>NUCLEOTIDE SEQUENCE [LARGE SCALE GENOMIC DNA]</scope>
    <source>
        <strain evidence="2 3">CBS 609.92</strain>
    </source>
</reference>
<sequence>MAKKKKTGKQQPVFELAPPLGESCMEPTPNPQPTAQRPKTSSDDPSLFSFDLYWIAASQNPWGQCIIHLPDVDESTGHVVVHYLYTGAYQTLDDTETSPVEEVNIEFKRAVLAYIAAKTYGLQGLQQLAKHKMEHFGTEMDIFDVVEAIKEHFSKLPDDTAWFHDYLEGKAKSAFEEDHTVFARDNFFDRVNDVALARILEKCVVELYNNKVSRRLDTAREPTPDISEECIPDGQDPPIEEAPAEEPSAIEETFAGESPGQECLVQDCPIEDLAPEDALVQDASTKRPVDYDFDEFNAAPTEPAQVAEEYPPEADIWGFSSGSKAKRNKKGAVVTVEEAVPEPAPEPEEAKEEEDPWYSFRHTKVMKKMKEAATLIEETSVEPELEAAKEEPKIEEPPPSPETELELAPDREMKNKIWSFWEVKKQISFVNAAVPDQPKGDLIVEPPPPEPIKEEKKDDQWPNWAPTATKKKGKKGAVVGAPPPTPLPVPEPESELTDPRDPEPELAAVNAFEAALAGEEKIIQAENEDMRESNGYYSDLKAESGQPVEAEGEVCTVRAKHLLEGDKWKNRKQCRAILRQVAIQLARAGHADEDGYEMVDRALMK</sequence>
<dbReference type="Proteomes" id="UP000294003">
    <property type="component" value="Unassembled WGS sequence"/>
</dbReference>
<dbReference type="EMBL" id="QJNS01000024">
    <property type="protein sequence ID" value="RYO92794.1"/>
    <property type="molecule type" value="Genomic_DNA"/>
</dbReference>
<feature type="region of interest" description="Disordered" evidence="1">
    <location>
        <begin position="435"/>
        <end position="503"/>
    </location>
</feature>
<name>A0ABY0HGW7_9PEZI</name>
<feature type="compositionally biased region" description="Acidic residues" evidence="1">
    <location>
        <begin position="345"/>
        <end position="356"/>
    </location>
</feature>
<evidence type="ECO:0008006" key="4">
    <source>
        <dbReference type="Google" id="ProtNLM"/>
    </source>
</evidence>